<reference evidence="2 3" key="1">
    <citation type="submission" date="2024-01" db="EMBL/GenBank/DDBJ databases">
        <title>Niabella digestum sp. nov., isolated from waste digestion system.</title>
        <authorList>
            <person name="Zhang L."/>
        </authorList>
    </citation>
    <scope>NUCLEOTIDE SEQUENCE [LARGE SCALE GENOMIC DNA]</scope>
    <source>
        <strain evidence="2 3">A18</strain>
    </source>
</reference>
<gene>
    <name evidence="2" type="ORF">V2H41_09450</name>
</gene>
<comment type="caution">
    <text evidence="2">The sequence shown here is derived from an EMBL/GenBank/DDBJ whole genome shotgun (WGS) entry which is preliminary data.</text>
</comment>
<accession>A0ABU7RHP2</accession>
<dbReference type="InterPro" id="IPR030395">
    <property type="entry name" value="GP_PDE_dom"/>
</dbReference>
<dbReference type="Gene3D" id="3.20.20.190">
    <property type="entry name" value="Phosphatidylinositol (PI) phosphodiesterase"/>
    <property type="match status" value="1"/>
</dbReference>
<organism evidence="2 3">
    <name type="scientific">Niabella digestorum</name>
    <dbReference type="NCBI Taxonomy" id="3117701"/>
    <lineage>
        <taxon>Bacteria</taxon>
        <taxon>Pseudomonadati</taxon>
        <taxon>Bacteroidota</taxon>
        <taxon>Chitinophagia</taxon>
        <taxon>Chitinophagales</taxon>
        <taxon>Chitinophagaceae</taxon>
        <taxon>Niabella</taxon>
    </lineage>
</organism>
<dbReference type="RefSeq" id="WP_330974908.1">
    <property type="nucleotide sequence ID" value="NZ_JAZGLY010000005.1"/>
</dbReference>
<dbReference type="PROSITE" id="PS51704">
    <property type="entry name" value="GP_PDE"/>
    <property type="match status" value="1"/>
</dbReference>
<feature type="domain" description="GP-PDE" evidence="1">
    <location>
        <begin position="39"/>
        <end position="298"/>
    </location>
</feature>
<sequence>MKQTVSIFGLLFLLIGSIAAQTRVEQIRSKLFNPNNQTVLVVAHRGDWRNAPENSLQAIENAIQMGVDVVEIDVQKTKDGKLILMHDATLDRTTTGKGKVREWVLDSIKTLKLKNGAAIRTKHQVPTLEEALLVAKGRIMLNLDKAYDYFDEVYELLEKTGTTNHIIMKGSKSVAQVKQEFGKYLDKVIYMPIVNLDRPHAMQMIQDFLTELKPVAFELLYVSDSNSIVKEVSALLKGKSLVWYNTLWDTMAGGHDDDMSLENPDKGYGYLIDTLNTRIIQTDRPAYLLNYLKRRKLR</sequence>
<proteinExistence type="predicted"/>
<dbReference type="PANTHER" id="PTHR46320">
    <property type="entry name" value="GLYCEROPHOSPHODIESTER PHOSPHODIESTERASE 1"/>
    <property type="match status" value="1"/>
</dbReference>
<dbReference type="InterPro" id="IPR032160">
    <property type="entry name" value="DUF4996"/>
</dbReference>
<keyword evidence="3" id="KW-1185">Reference proteome</keyword>
<dbReference type="EMBL" id="JAZGLY010000005">
    <property type="protein sequence ID" value="MEE6187499.1"/>
    <property type="molecule type" value="Genomic_DNA"/>
</dbReference>
<dbReference type="Proteomes" id="UP001357452">
    <property type="component" value="Unassembled WGS sequence"/>
</dbReference>
<evidence type="ECO:0000313" key="2">
    <source>
        <dbReference type="EMBL" id="MEE6187499.1"/>
    </source>
</evidence>
<dbReference type="Pfam" id="PF03009">
    <property type="entry name" value="GDPD"/>
    <property type="match status" value="1"/>
</dbReference>
<evidence type="ECO:0000313" key="3">
    <source>
        <dbReference type="Proteomes" id="UP001357452"/>
    </source>
</evidence>
<dbReference type="InterPro" id="IPR017946">
    <property type="entry name" value="PLC-like_Pdiesterase_TIM-brl"/>
</dbReference>
<evidence type="ECO:0000259" key="1">
    <source>
        <dbReference type="PROSITE" id="PS51704"/>
    </source>
</evidence>
<name>A0ABU7RHP2_9BACT</name>
<dbReference type="SUPFAM" id="SSF51695">
    <property type="entry name" value="PLC-like phosphodiesterases"/>
    <property type="match status" value="1"/>
</dbReference>
<dbReference type="CDD" id="cd08566">
    <property type="entry name" value="GDPD_AtGDE_like"/>
    <property type="match status" value="1"/>
</dbReference>
<protein>
    <submittedName>
        <fullName evidence="2">Glycerophosphodiester phosphodiesterase family protein</fullName>
    </submittedName>
</protein>
<dbReference type="Pfam" id="PF16387">
    <property type="entry name" value="DUF4996"/>
    <property type="match status" value="1"/>
</dbReference>
<dbReference type="PANTHER" id="PTHR46320:SF1">
    <property type="entry name" value="GLYCEROPHOSPHODIESTER PHOSPHODIESTERASE 1"/>
    <property type="match status" value="1"/>
</dbReference>